<feature type="compositionally biased region" description="Polar residues" evidence="1">
    <location>
        <begin position="127"/>
        <end position="152"/>
    </location>
</feature>
<accession>A0A1B9FZL5</accession>
<sequence length="220" mass="23051">MSQNQNIRLHTEDELVDHKPKIGDKISGNVEQVVGKILNNPTKIIEGESKKTGHVITTLPDEQGDYSHTQGHKHNHEEKHSQKHIKESPHLSPSERSPAEGHTHASTEGAHHLHDSAHAADIPPSPSSTSPYVIDSTSPASTTAERATSHHATNIPLPPSHQNSFAAYTPTPAGDGGHVSSGYMAHGGLPPGGQGVSDVGLGEGGVADRGFFPPAAPGGN</sequence>
<name>A0A1B9FZL5_9TREE</name>
<dbReference type="KEGG" id="kbi:30210059"/>
<feature type="compositionally biased region" description="Basic and acidic residues" evidence="1">
    <location>
        <begin position="97"/>
        <end position="118"/>
    </location>
</feature>
<evidence type="ECO:0000256" key="1">
    <source>
        <dbReference type="SAM" id="MobiDB-lite"/>
    </source>
</evidence>
<dbReference type="EMBL" id="KI894022">
    <property type="protein sequence ID" value="OCF24201.1"/>
    <property type="molecule type" value="Genomic_DNA"/>
</dbReference>
<evidence type="ECO:0000313" key="2">
    <source>
        <dbReference type="EMBL" id="OCF24201.1"/>
    </source>
</evidence>
<dbReference type="AlphaFoldDB" id="A0A1B9FZL5"/>
<reference evidence="2" key="3">
    <citation type="submission" date="2014-01" db="EMBL/GenBank/DDBJ databases">
        <title>Evolution of pathogenesis and genome organization in the Tremellales.</title>
        <authorList>
            <person name="Cuomo C."/>
            <person name="Litvintseva A."/>
            <person name="Heitman J."/>
            <person name="Chen Y."/>
            <person name="Sun S."/>
            <person name="Springer D."/>
            <person name="Dromer F."/>
            <person name="Young S."/>
            <person name="Zeng Q."/>
            <person name="Chapman S."/>
            <person name="Gujja S."/>
            <person name="Saif S."/>
            <person name="Birren B."/>
        </authorList>
    </citation>
    <scope>NUCLEOTIDE SEQUENCE</scope>
    <source>
        <strain evidence="2">CBS 10118</strain>
    </source>
</reference>
<dbReference type="EMBL" id="CP144545">
    <property type="protein sequence ID" value="WVW85039.1"/>
    <property type="molecule type" value="Genomic_DNA"/>
</dbReference>
<dbReference type="GeneID" id="30210059"/>
<keyword evidence="4" id="KW-1185">Reference proteome</keyword>
<dbReference type="Proteomes" id="UP000092730">
    <property type="component" value="Chromosome 5"/>
</dbReference>
<evidence type="ECO:0000313" key="3">
    <source>
        <dbReference type="EMBL" id="WVW85039.1"/>
    </source>
</evidence>
<reference evidence="3" key="4">
    <citation type="submission" date="2024-02" db="EMBL/GenBank/DDBJ databases">
        <title>Comparative genomics of Cryptococcus and Kwoniella reveals pathogenesis evolution and contrasting modes of karyotype evolution via chromosome fusion or intercentromeric recombination.</title>
        <authorList>
            <person name="Coelho M.A."/>
            <person name="David-Palma M."/>
            <person name="Shea T."/>
            <person name="Bowers K."/>
            <person name="McGinley-Smith S."/>
            <person name="Mohammad A.W."/>
            <person name="Gnirke A."/>
            <person name="Yurkov A.M."/>
            <person name="Nowrousian M."/>
            <person name="Sun S."/>
            <person name="Cuomo C.A."/>
            <person name="Heitman J."/>
        </authorList>
    </citation>
    <scope>NUCLEOTIDE SEQUENCE</scope>
    <source>
        <strain evidence="3">CBS 10118</strain>
    </source>
</reference>
<evidence type="ECO:0000313" key="4">
    <source>
        <dbReference type="Proteomes" id="UP000092730"/>
    </source>
</evidence>
<feature type="compositionally biased region" description="Gly residues" evidence="1">
    <location>
        <begin position="189"/>
        <end position="207"/>
    </location>
</feature>
<reference evidence="2" key="1">
    <citation type="submission" date="2013-07" db="EMBL/GenBank/DDBJ databases">
        <title>The Genome Sequence of Cryptococcus bestiolae CBS10118.</title>
        <authorList>
            <consortium name="The Broad Institute Genome Sequencing Platform"/>
            <person name="Cuomo C."/>
            <person name="Litvintseva A."/>
            <person name="Chen Y."/>
            <person name="Heitman J."/>
            <person name="Sun S."/>
            <person name="Springer D."/>
            <person name="Dromer F."/>
            <person name="Young S.K."/>
            <person name="Zeng Q."/>
            <person name="Gargeya S."/>
            <person name="Fitzgerald M."/>
            <person name="Abouelleil A."/>
            <person name="Alvarado L."/>
            <person name="Berlin A.M."/>
            <person name="Chapman S.B."/>
            <person name="Dewar J."/>
            <person name="Goldberg J."/>
            <person name="Griggs A."/>
            <person name="Gujja S."/>
            <person name="Hansen M."/>
            <person name="Howarth C."/>
            <person name="Imamovic A."/>
            <person name="Larimer J."/>
            <person name="McCowan C."/>
            <person name="Murphy C."/>
            <person name="Pearson M."/>
            <person name="Priest M."/>
            <person name="Roberts A."/>
            <person name="Saif S."/>
            <person name="Shea T."/>
            <person name="Sykes S."/>
            <person name="Wortman J."/>
            <person name="Nusbaum C."/>
            <person name="Birren B."/>
        </authorList>
    </citation>
    <scope>NUCLEOTIDE SEQUENCE [LARGE SCALE GENOMIC DNA]</scope>
    <source>
        <strain evidence="2">CBS 10118</strain>
    </source>
</reference>
<dbReference type="RefSeq" id="XP_019045271.1">
    <property type="nucleotide sequence ID" value="XM_019192274.1"/>
</dbReference>
<gene>
    <name evidence="2" type="ORF">I302_05660</name>
    <name evidence="3" type="ORF">I302_107075</name>
</gene>
<dbReference type="VEuPathDB" id="FungiDB:I302_05660"/>
<dbReference type="OrthoDB" id="2564746at2759"/>
<feature type="region of interest" description="Disordered" evidence="1">
    <location>
        <begin position="41"/>
        <end position="220"/>
    </location>
</feature>
<proteinExistence type="predicted"/>
<feature type="compositionally biased region" description="Basic and acidic residues" evidence="1">
    <location>
        <begin position="75"/>
        <end position="89"/>
    </location>
</feature>
<organism evidence="2">
    <name type="scientific">Kwoniella bestiolae CBS 10118</name>
    <dbReference type="NCBI Taxonomy" id="1296100"/>
    <lineage>
        <taxon>Eukaryota</taxon>
        <taxon>Fungi</taxon>
        <taxon>Dikarya</taxon>
        <taxon>Basidiomycota</taxon>
        <taxon>Agaricomycotina</taxon>
        <taxon>Tremellomycetes</taxon>
        <taxon>Tremellales</taxon>
        <taxon>Cryptococcaceae</taxon>
        <taxon>Kwoniella</taxon>
    </lineage>
</organism>
<protein>
    <submittedName>
        <fullName evidence="2">Uncharacterized protein</fullName>
    </submittedName>
</protein>
<reference evidence="3" key="2">
    <citation type="submission" date="2013-07" db="EMBL/GenBank/DDBJ databases">
        <authorList>
            <consortium name="The Broad Institute Genome Sequencing Platform"/>
            <person name="Cuomo C."/>
            <person name="Litvintseva A."/>
            <person name="Chen Y."/>
            <person name="Heitman J."/>
            <person name="Sun S."/>
            <person name="Springer D."/>
            <person name="Dromer F."/>
            <person name="Young S.K."/>
            <person name="Zeng Q."/>
            <person name="Gargeya S."/>
            <person name="Fitzgerald M."/>
            <person name="Abouelleil A."/>
            <person name="Alvarado L."/>
            <person name="Berlin A.M."/>
            <person name="Chapman S.B."/>
            <person name="Dewar J."/>
            <person name="Goldberg J."/>
            <person name="Griggs A."/>
            <person name="Gujja S."/>
            <person name="Hansen M."/>
            <person name="Howarth C."/>
            <person name="Imamovic A."/>
            <person name="Larimer J."/>
            <person name="McCowan C."/>
            <person name="Murphy C."/>
            <person name="Pearson M."/>
            <person name="Priest M."/>
            <person name="Roberts A."/>
            <person name="Saif S."/>
            <person name="Shea T."/>
            <person name="Sykes S."/>
            <person name="Wortman J."/>
            <person name="Nusbaum C."/>
            <person name="Birren B."/>
        </authorList>
    </citation>
    <scope>NUCLEOTIDE SEQUENCE</scope>
    <source>
        <strain evidence="3">CBS 10118</strain>
    </source>
</reference>